<evidence type="ECO:0000313" key="2">
    <source>
        <dbReference type="Proteomes" id="UP000762676"/>
    </source>
</evidence>
<reference evidence="1 2" key="1">
    <citation type="journal article" date="2021" name="Elife">
        <title>Chloroplast acquisition without the gene transfer in kleptoplastic sea slugs, Plakobranchus ocellatus.</title>
        <authorList>
            <person name="Maeda T."/>
            <person name="Takahashi S."/>
            <person name="Yoshida T."/>
            <person name="Shimamura S."/>
            <person name="Takaki Y."/>
            <person name="Nagai Y."/>
            <person name="Toyoda A."/>
            <person name="Suzuki Y."/>
            <person name="Arimoto A."/>
            <person name="Ishii H."/>
            <person name="Satoh N."/>
            <person name="Nishiyama T."/>
            <person name="Hasebe M."/>
            <person name="Maruyama T."/>
            <person name="Minagawa J."/>
            <person name="Obokata J."/>
            <person name="Shigenobu S."/>
        </authorList>
    </citation>
    <scope>NUCLEOTIDE SEQUENCE [LARGE SCALE GENOMIC DNA]</scope>
</reference>
<comment type="caution">
    <text evidence="1">The sequence shown here is derived from an EMBL/GenBank/DDBJ whole genome shotgun (WGS) entry which is preliminary data.</text>
</comment>
<sequence length="135" mass="15139">MKGEQLCMKPSENTCERVSVGARLNYVDHVRLGLCSRAECERSCLPTSVKLSLSERARVSHASHSSRHITCRDNTKHAQTKQIETRKTLLGVVRKFTDGDTITINVLNCTCVCFCMIDARLDGCMSAWEIPQTLH</sequence>
<accession>A0AAV4F880</accession>
<dbReference type="AlphaFoldDB" id="A0AAV4F880"/>
<dbReference type="EMBL" id="BMAT01000615">
    <property type="protein sequence ID" value="GFR69479.1"/>
    <property type="molecule type" value="Genomic_DNA"/>
</dbReference>
<evidence type="ECO:0000313" key="1">
    <source>
        <dbReference type="EMBL" id="GFR69479.1"/>
    </source>
</evidence>
<protein>
    <submittedName>
        <fullName evidence="1">Uncharacterized protein</fullName>
    </submittedName>
</protein>
<dbReference type="Proteomes" id="UP000762676">
    <property type="component" value="Unassembled WGS sequence"/>
</dbReference>
<name>A0AAV4F880_9GAST</name>
<gene>
    <name evidence="1" type="ORF">ElyMa_000302400</name>
</gene>
<keyword evidence="2" id="KW-1185">Reference proteome</keyword>
<proteinExistence type="predicted"/>
<organism evidence="1 2">
    <name type="scientific">Elysia marginata</name>
    <dbReference type="NCBI Taxonomy" id="1093978"/>
    <lineage>
        <taxon>Eukaryota</taxon>
        <taxon>Metazoa</taxon>
        <taxon>Spiralia</taxon>
        <taxon>Lophotrochozoa</taxon>
        <taxon>Mollusca</taxon>
        <taxon>Gastropoda</taxon>
        <taxon>Heterobranchia</taxon>
        <taxon>Euthyneura</taxon>
        <taxon>Panpulmonata</taxon>
        <taxon>Sacoglossa</taxon>
        <taxon>Placobranchoidea</taxon>
        <taxon>Plakobranchidae</taxon>
        <taxon>Elysia</taxon>
    </lineage>
</organism>